<evidence type="ECO:0000256" key="3">
    <source>
        <dbReference type="ARBA" id="ARBA00006751"/>
    </source>
</evidence>
<accession>A0ABV6PBU3</accession>
<dbReference type="GO" id="GO:0004731">
    <property type="term" value="F:purine-nucleoside phosphorylase activity"/>
    <property type="evidence" value="ECO:0007669"/>
    <property type="project" value="UniProtKB-EC"/>
</dbReference>
<comment type="similarity">
    <text evidence="3 7">Belongs to the PNP/MTAP phosphorylase family.</text>
</comment>
<evidence type="ECO:0000259" key="8">
    <source>
        <dbReference type="Pfam" id="PF01048"/>
    </source>
</evidence>
<keyword evidence="5 7" id="KW-0808">Transferase</keyword>
<proteinExistence type="inferred from homology"/>
<dbReference type="NCBIfam" id="TIGR01697">
    <property type="entry name" value="PNPH-PUNA-XAPA"/>
    <property type="match status" value="1"/>
</dbReference>
<comment type="pathway">
    <text evidence="2 7">Purine metabolism; purine nucleoside salvage.</text>
</comment>
<dbReference type="PANTHER" id="PTHR11904">
    <property type="entry name" value="METHYLTHIOADENOSINE/PURINE NUCLEOSIDE PHOSPHORYLASE"/>
    <property type="match status" value="1"/>
</dbReference>
<dbReference type="EMBL" id="JBHLUB010000028">
    <property type="protein sequence ID" value="MFC0582066.1"/>
    <property type="molecule type" value="Genomic_DNA"/>
</dbReference>
<evidence type="ECO:0000256" key="5">
    <source>
        <dbReference type="ARBA" id="ARBA00022679"/>
    </source>
</evidence>
<evidence type="ECO:0000256" key="1">
    <source>
        <dbReference type="ARBA" id="ARBA00002678"/>
    </source>
</evidence>
<feature type="domain" description="Nucleoside phosphorylase" evidence="8">
    <location>
        <begin position="36"/>
        <end position="274"/>
    </location>
</feature>
<organism evidence="9 10">
    <name type="scientific">Micrococcoides hystricis</name>
    <dbReference type="NCBI Taxonomy" id="1572761"/>
    <lineage>
        <taxon>Bacteria</taxon>
        <taxon>Bacillati</taxon>
        <taxon>Actinomycetota</taxon>
        <taxon>Actinomycetes</taxon>
        <taxon>Micrococcales</taxon>
        <taxon>Micrococcaceae</taxon>
        <taxon>Micrococcoides</taxon>
    </lineage>
</organism>
<evidence type="ECO:0000256" key="7">
    <source>
        <dbReference type="PIRNR" id="PIRNR000477"/>
    </source>
</evidence>
<sequence length="284" mass="29079">MSSFAAALDVDHPGFAAARASADDILDRTGVSQLDLAIVLGSGWAQLADEHNLGETVAVLPAGELDGAPPAGVIAGHKGTLTIIRTPNNQHILLIGARTHLYEGHGPVACAHWVRTAAALGCKRLILTNGCGGLDPKIAPGTPVLISDHLNLTGTSPLVGATFVDLSDVYSARLRAVAHEHIPDLTEGVYAQFPGPHYETPAEVRMAGIMGASLVGMSTSLEAIAAAHMGMETLGISLVTNLAAGVSATPLSHEEVMAAGAEAAPRLVKLLQTLSTAILAEAQA</sequence>
<evidence type="ECO:0000256" key="4">
    <source>
        <dbReference type="ARBA" id="ARBA00022676"/>
    </source>
</evidence>
<gene>
    <name evidence="9" type="ORF">ACFFFR_06675</name>
</gene>
<keyword evidence="10" id="KW-1185">Reference proteome</keyword>
<dbReference type="PIRSF" id="PIRSF000477">
    <property type="entry name" value="PurNPase"/>
    <property type="match status" value="1"/>
</dbReference>
<dbReference type="InterPro" id="IPR011268">
    <property type="entry name" value="Purine_phosphorylase"/>
</dbReference>
<evidence type="ECO:0000313" key="9">
    <source>
        <dbReference type="EMBL" id="MFC0582066.1"/>
    </source>
</evidence>
<dbReference type="Gene3D" id="3.40.50.1580">
    <property type="entry name" value="Nucleoside phosphorylase domain"/>
    <property type="match status" value="1"/>
</dbReference>
<dbReference type="CDD" id="cd09009">
    <property type="entry name" value="PNP-EcPNPII_like"/>
    <property type="match status" value="1"/>
</dbReference>
<dbReference type="NCBIfam" id="NF006054">
    <property type="entry name" value="PRK08202.1"/>
    <property type="match status" value="1"/>
</dbReference>
<comment type="catalytic activity">
    <reaction evidence="6">
        <text>a purine 2'-deoxy-D-ribonucleoside + phosphate = a purine nucleobase + 2-deoxy-alpha-D-ribose 1-phosphate</text>
        <dbReference type="Rhea" id="RHEA:36431"/>
        <dbReference type="ChEBI" id="CHEBI:26386"/>
        <dbReference type="ChEBI" id="CHEBI:43474"/>
        <dbReference type="ChEBI" id="CHEBI:57259"/>
        <dbReference type="ChEBI" id="CHEBI:142361"/>
        <dbReference type="EC" id="2.4.2.1"/>
    </reaction>
</comment>
<dbReference type="Proteomes" id="UP001589862">
    <property type="component" value="Unassembled WGS sequence"/>
</dbReference>
<reference evidence="9 10" key="1">
    <citation type="submission" date="2024-09" db="EMBL/GenBank/DDBJ databases">
        <authorList>
            <person name="Sun Q."/>
            <person name="Mori K."/>
        </authorList>
    </citation>
    <scope>NUCLEOTIDE SEQUENCE [LARGE SCALE GENOMIC DNA]</scope>
    <source>
        <strain evidence="9 10">NCAIM B.02604</strain>
    </source>
</reference>
<dbReference type="PANTHER" id="PTHR11904:SF9">
    <property type="entry name" value="PURINE NUCLEOSIDE PHOSPHORYLASE-RELATED"/>
    <property type="match status" value="1"/>
</dbReference>
<protein>
    <recommendedName>
        <fullName evidence="7">Purine nucleoside phosphorylase</fullName>
        <ecNumber evidence="7">2.4.2.1</ecNumber>
    </recommendedName>
    <alternativeName>
        <fullName evidence="7">Inosine-guanosine phosphorylase</fullName>
    </alternativeName>
</protein>
<comment type="function">
    <text evidence="1">The purine nucleoside phosphorylases catalyze the phosphorolytic breakdown of the N-glycosidic bond in the beta-(deoxy)ribonucleoside molecules, with the formation of the corresponding free purine bases and pentose-1-phosphate. Cleaves guanosine, inosine, 2'-deoxyguanosine and 2'-deoxyinosine.</text>
</comment>
<evidence type="ECO:0000256" key="6">
    <source>
        <dbReference type="ARBA" id="ARBA00048556"/>
    </source>
</evidence>
<evidence type="ECO:0000256" key="2">
    <source>
        <dbReference type="ARBA" id="ARBA00005058"/>
    </source>
</evidence>
<dbReference type="InterPro" id="IPR035994">
    <property type="entry name" value="Nucleoside_phosphorylase_sf"/>
</dbReference>
<keyword evidence="4 7" id="KW-0328">Glycosyltransferase</keyword>
<name>A0ABV6PBU3_9MICC</name>
<dbReference type="Pfam" id="PF01048">
    <property type="entry name" value="PNP_UDP_1"/>
    <property type="match status" value="1"/>
</dbReference>
<dbReference type="InterPro" id="IPR000845">
    <property type="entry name" value="Nucleoside_phosphorylase_d"/>
</dbReference>
<dbReference type="RefSeq" id="WP_377458949.1">
    <property type="nucleotide sequence ID" value="NZ_JBHLUB010000028.1"/>
</dbReference>
<comment type="caution">
    <text evidence="9">The sequence shown here is derived from an EMBL/GenBank/DDBJ whole genome shotgun (WGS) entry which is preliminary data.</text>
</comment>
<dbReference type="SUPFAM" id="SSF53167">
    <property type="entry name" value="Purine and uridine phosphorylases"/>
    <property type="match status" value="1"/>
</dbReference>
<evidence type="ECO:0000313" key="10">
    <source>
        <dbReference type="Proteomes" id="UP001589862"/>
    </source>
</evidence>
<dbReference type="EC" id="2.4.2.1" evidence="7"/>